<dbReference type="Proteomes" id="UP001234787">
    <property type="component" value="Unassembled WGS sequence"/>
</dbReference>
<dbReference type="AlphaFoldDB" id="A0AAD3RQD3"/>
<gene>
    <name evidence="1" type="ORF">SUGI_1342640</name>
</gene>
<evidence type="ECO:0000313" key="2">
    <source>
        <dbReference type="Proteomes" id="UP001234787"/>
    </source>
</evidence>
<name>A0AAD3RQD3_CRYJA</name>
<protein>
    <submittedName>
        <fullName evidence="1">Uncharacterized protein</fullName>
    </submittedName>
</protein>
<dbReference type="EMBL" id="BSEH01000145">
    <property type="protein sequence ID" value="GLJ57549.1"/>
    <property type="molecule type" value="Genomic_DNA"/>
</dbReference>
<keyword evidence="2" id="KW-1185">Reference proteome</keyword>
<comment type="caution">
    <text evidence="1">The sequence shown here is derived from an EMBL/GenBank/DDBJ whole genome shotgun (WGS) entry which is preliminary data.</text>
</comment>
<reference evidence="1" key="1">
    <citation type="submission" date="2022-12" db="EMBL/GenBank/DDBJ databases">
        <title>Chromosome-Level Genome Assembly of Japanese Cedar (Cryptomeriajaponica D. Don).</title>
        <authorList>
            <person name="Fujino T."/>
            <person name="Yamaguchi K."/>
            <person name="Yokoyama T."/>
            <person name="Hamanaka T."/>
            <person name="Harazono Y."/>
            <person name="Kamada H."/>
            <person name="Kobayashi W."/>
            <person name="Ujino-Ihara T."/>
            <person name="Uchiyama K."/>
            <person name="Matsumoto A."/>
            <person name="Izuno A."/>
            <person name="Tsumura Y."/>
            <person name="Toyoda A."/>
            <person name="Shigenobu S."/>
            <person name="Moriguchi Y."/>
            <person name="Ueno S."/>
            <person name="Kasahara M."/>
        </authorList>
    </citation>
    <scope>NUCLEOTIDE SEQUENCE</scope>
</reference>
<accession>A0AAD3RQD3</accession>
<feature type="non-terminal residue" evidence="1">
    <location>
        <position position="1"/>
    </location>
</feature>
<feature type="non-terminal residue" evidence="1">
    <location>
        <position position="237"/>
    </location>
</feature>
<organism evidence="1 2">
    <name type="scientific">Cryptomeria japonica</name>
    <name type="common">Japanese cedar</name>
    <name type="synonym">Cupressus japonica</name>
    <dbReference type="NCBI Taxonomy" id="3369"/>
    <lineage>
        <taxon>Eukaryota</taxon>
        <taxon>Viridiplantae</taxon>
        <taxon>Streptophyta</taxon>
        <taxon>Embryophyta</taxon>
        <taxon>Tracheophyta</taxon>
        <taxon>Spermatophyta</taxon>
        <taxon>Pinopsida</taxon>
        <taxon>Pinidae</taxon>
        <taxon>Conifers II</taxon>
        <taxon>Cupressales</taxon>
        <taxon>Cupressaceae</taxon>
        <taxon>Cryptomeria</taxon>
    </lineage>
</organism>
<sequence>LSKKDSKKFLCWKALGSADKFFDKSLDIDGLLRICGGNPSVLEMIGSKLRKHGNDVCVCESTIEFFKGTLAKGKGDLSKKVFDMVYNTLQENMYKDAFLDIAAFFYNWPERTVGYIVDEVALKAIEEAALVQISEARRVIAYDIVQARGRKLSKADRITNPQSLHSALQDTQRLEKLKGIHLPQKYVDFYWVFDGDYEPEFQLTAEHLDKTHQCLRVLILNIETKVTGACTKQFVNL</sequence>
<evidence type="ECO:0000313" key="1">
    <source>
        <dbReference type="EMBL" id="GLJ57549.1"/>
    </source>
</evidence>
<proteinExistence type="predicted"/>